<accession>A0A182JBF0</accession>
<proteinExistence type="predicted"/>
<feature type="region of interest" description="Disordered" evidence="2">
    <location>
        <begin position="828"/>
        <end position="857"/>
    </location>
</feature>
<dbReference type="EnsemblMetazoa" id="AATE014931-RA">
    <property type="protein sequence ID" value="AATE014931-PA.1"/>
    <property type="gene ID" value="AATE014931"/>
</dbReference>
<feature type="compositionally biased region" description="Low complexity" evidence="2">
    <location>
        <begin position="991"/>
        <end position="1008"/>
    </location>
</feature>
<sequence length="1037" mass="113159">MGVMLSVLVASVGAMDLIYCLAFASNQLTDGSQEDGEVKPAASGEDAGLEQYRNSLRQQIDGAQRGASGSGVTYAQDGTPYHDGYRVEQHDEIRLDALMVKLRELERRSQEKDERLEQMSVQMGELERNTLEQTLIIEDLRSRSVSRAGSVEPMSSARGGSMSGAPSALAVRKEQDQLLSVLDVDVPQIVLNAEADTAGGTDDEPRPSSSKFRPIRRDSELRKSVKRRSVTSTASLEDRREELELLSRMEAEEAARVDDEEYTVIEYTRNNDYLGGDVMNRRHNISPINELCQLHEDEDAGGSSWCPERSPEPTLAANITKPWGDIKLDEMKRKEKAVTRLSRSMSIEEEEGARPSDADDPAPVVEVVSQQLHTNELAASNLSSHSNTPEHTNEPATLRRTTKEAHLPGLLQPAEAATEQDNKASRRSVSPWTTEIIVHTETESDSDTGPYGTSRRPHTKFMQSKSPSPYPTTHGQDHPTLDAYSSPTFSSQLVPLLLPSEPYPQRPRSPTPYDEPGSSREPTPTSSSSSQALTKGSVSPRDRTISPQAPDPAIVRGSPVSPAVEEHRSSPHVGLEIDAGTEGDTECDDGGRLRKKRSKSPRSKSSLAEPSGQGPAAVGLSPRLRYKERKRLARSLTPIDYDQTFMDSFTEQHLSVTPSELEDYINSMDEIHFEPPEPVRPSYLYPKANQSTDIPSLVLTDAQGTDAQFHDDLSSKSFYGQSHPHADVTLNHRVSYVEWIRKFPDNQTSHLTLEDFDSDDEEVEAITRKAAPARAISPGTFPTSALSKSGGTTPQPAQPQLVASPEVYPEINGRIEFPLNLTPAYATPSPVSQLSDLSEPSTRSSQPPTSSCSSSLELGSPLFGNTLHGAALSDNHFTPLSPSPSPRELTNDTERNAQCHHTDHPQTPIDTTPNTAPSRTSLRIPGASRTPSLSPRPAVITPEELVFEIGHLDGLIFEARSREPTPQPLLLSPDELAFDIGNLGGLILGPPSRSVSPVPPTSGTSSSSWVVIDPAPDGQTNRTTSTANHNQDTHNNE</sequence>
<organism evidence="3">
    <name type="scientific">Anopheles atroparvus</name>
    <name type="common">European mosquito</name>
    <dbReference type="NCBI Taxonomy" id="41427"/>
    <lineage>
        <taxon>Eukaryota</taxon>
        <taxon>Metazoa</taxon>
        <taxon>Ecdysozoa</taxon>
        <taxon>Arthropoda</taxon>
        <taxon>Hexapoda</taxon>
        <taxon>Insecta</taxon>
        <taxon>Pterygota</taxon>
        <taxon>Neoptera</taxon>
        <taxon>Endopterygota</taxon>
        <taxon>Diptera</taxon>
        <taxon>Nematocera</taxon>
        <taxon>Culicoidea</taxon>
        <taxon>Culicidae</taxon>
        <taxon>Anophelinae</taxon>
        <taxon>Anopheles</taxon>
    </lineage>
</organism>
<feature type="region of interest" description="Disordered" evidence="2">
    <location>
        <begin position="991"/>
        <end position="1037"/>
    </location>
</feature>
<protein>
    <submittedName>
        <fullName evidence="3">Uncharacterized protein</fullName>
    </submittedName>
</protein>
<feature type="compositionally biased region" description="Polar residues" evidence="2">
    <location>
        <begin position="461"/>
        <end position="474"/>
    </location>
</feature>
<feature type="region of interest" description="Disordered" evidence="2">
    <location>
        <begin position="337"/>
        <end position="361"/>
    </location>
</feature>
<feature type="compositionally biased region" description="Low complexity" evidence="2">
    <location>
        <begin position="838"/>
        <end position="857"/>
    </location>
</feature>
<evidence type="ECO:0000256" key="1">
    <source>
        <dbReference type="SAM" id="Coils"/>
    </source>
</evidence>
<reference evidence="3" key="1">
    <citation type="submission" date="2022-08" db="UniProtKB">
        <authorList>
            <consortium name="EnsemblMetazoa"/>
        </authorList>
    </citation>
    <scope>IDENTIFICATION</scope>
    <source>
        <strain evidence="3">EBRO</strain>
    </source>
</reference>
<feature type="compositionally biased region" description="Polar residues" evidence="2">
    <location>
        <begin position="483"/>
        <end position="493"/>
    </location>
</feature>
<feature type="coiled-coil region" evidence="1">
    <location>
        <begin position="88"/>
        <end position="129"/>
    </location>
</feature>
<feature type="compositionally biased region" description="Low complexity" evidence="2">
    <location>
        <begin position="519"/>
        <end position="530"/>
    </location>
</feature>
<feature type="compositionally biased region" description="Polar residues" evidence="2">
    <location>
        <begin position="908"/>
        <end position="921"/>
    </location>
</feature>
<feature type="compositionally biased region" description="Basic residues" evidence="2">
    <location>
        <begin position="593"/>
        <end position="602"/>
    </location>
</feature>
<feature type="compositionally biased region" description="Polar residues" evidence="2">
    <location>
        <begin position="1018"/>
        <end position="1030"/>
    </location>
</feature>
<feature type="compositionally biased region" description="Low complexity" evidence="2">
    <location>
        <begin position="153"/>
        <end position="167"/>
    </location>
</feature>
<name>A0A182JBF0_ANOAO</name>
<dbReference type="AlphaFoldDB" id="A0A182JBF0"/>
<feature type="region of interest" description="Disordered" evidence="2">
    <location>
        <begin position="413"/>
        <end position="623"/>
    </location>
</feature>
<evidence type="ECO:0000256" key="2">
    <source>
        <dbReference type="SAM" id="MobiDB-lite"/>
    </source>
</evidence>
<dbReference type="VEuPathDB" id="VectorBase:AATE014931"/>
<feature type="region of interest" description="Disordered" evidence="2">
    <location>
        <begin position="769"/>
        <end position="799"/>
    </location>
</feature>
<feature type="compositionally biased region" description="Pro residues" evidence="2">
    <location>
        <begin position="501"/>
        <end position="510"/>
    </location>
</feature>
<evidence type="ECO:0000313" key="3">
    <source>
        <dbReference type="EnsemblMetazoa" id="AATE014931-PA.1"/>
    </source>
</evidence>
<feature type="compositionally biased region" description="Acidic residues" evidence="2">
    <location>
        <begin position="579"/>
        <end position="588"/>
    </location>
</feature>
<feature type="compositionally biased region" description="Polar residues" evidence="2">
    <location>
        <begin position="780"/>
        <end position="795"/>
    </location>
</feature>
<feature type="region of interest" description="Disordered" evidence="2">
    <location>
        <begin position="146"/>
        <end position="167"/>
    </location>
</feature>
<feature type="region of interest" description="Disordered" evidence="2">
    <location>
        <begin position="193"/>
        <end position="235"/>
    </location>
</feature>
<feature type="region of interest" description="Disordered" evidence="2">
    <location>
        <begin position="898"/>
        <end position="936"/>
    </location>
</feature>
<keyword evidence="1" id="KW-0175">Coiled coil</keyword>
<dbReference type="STRING" id="41427.A0A182JBF0"/>